<keyword evidence="5 6" id="KW-0687">Ribonucleoprotein</keyword>
<gene>
    <name evidence="6 8" type="primary">rplU</name>
    <name evidence="8" type="ORF">C0197_03415</name>
</gene>
<sequence>MFAVIKTGGKQYVVKPGDRLKVEKIEGNPGDIVEIKEVLLINTGENLKIGTPLVESALVTAEIIEQGKSPKIIVFKKKPKKGYKRKRGHRQLFTTIEIKEIKA</sequence>
<evidence type="ECO:0000256" key="5">
    <source>
        <dbReference type="ARBA" id="ARBA00023274"/>
    </source>
</evidence>
<comment type="function">
    <text evidence="6 7">This protein binds to 23S rRNA in the presence of protein L20.</text>
</comment>
<dbReference type="InterPro" id="IPR018258">
    <property type="entry name" value="Ribosomal_bL21_CS"/>
</dbReference>
<comment type="subunit">
    <text evidence="6">Part of the 50S ribosomal subunit. Contacts protein L20.</text>
</comment>
<evidence type="ECO:0000256" key="1">
    <source>
        <dbReference type="ARBA" id="ARBA00008563"/>
    </source>
</evidence>
<dbReference type="InterPro" id="IPR001787">
    <property type="entry name" value="Ribosomal_bL21"/>
</dbReference>
<comment type="caution">
    <text evidence="8">The sequence shown here is derived from an EMBL/GenBank/DDBJ whole genome shotgun (WGS) entry which is preliminary data.</text>
</comment>
<dbReference type="SUPFAM" id="SSF141091">
    <property type="entry name" value="L21p-like"/>
    <property type="match status" value="1"/>
</dbReference>
<dbReference type="GO" id="GO:0005737">
    <property type="term" value="C:cytoplasm"/>
    <property type="evidence" value="ECO:0007669"/>
    <property type="project" value="UniProtKB-ARBA"/>
</dbReference>
<accession>A0A2N7PJU1</accession>
<dbReference type="HAMAP" id="MF_01363">
    <property type="entry name" value="Ribosomal_bL21"/>
    <property type="match status" value="1"/>
</dbReference>
<evidence type="ECO:0000256" key="2">
    <source>
        <dbReference type="ARBA" id="ARBA00022730"/>
    </source>
</evidence>
<dbReference type="Proteomes" id="UP000235731">
    <property type="component" value="Unassembled WGS sequence"/>
</dbReference>
<proteinExistence type="inferred from homology"/>
<evidence type="ECO:0000313" key="9">
    <source>
        <dbReference type="Proteomes" id="UP000235731"/>
    </source>
</evidence>
<keyword evidence="3 6" id="KW-0694">RNA-binding</keyword>
<dbReference type="InterPro" id="IPR028909">
    <property type="entry name" value="bL21-like"/>
</dbReference>
<protein>
    <recommendedName>
        <fullName evidence="6">Large ribosomal subunit protein bL21</fullName>
    </recommendedName>
</protein>
<dbReference type="PANTHER" id="PTHR21349:SF0">
    <property type="entry name" value="LARGE RIBOSOMAL SUBUNIT PROTEIN BL21M"/>
    <property type="match status" value="1"/>
</dbReference>
<keyword evidence="4 6" id="KW-0689">Ribosomal protein</keyword>
<evidence type="ECO:0000256" key="7">
    <source>
        <dbReference type="RuleBase" id="RU000562"/>
    </source>
</evidence>
<dbReference type="Pfam" id="PF00829">
    <property type="entry name" value="Ribosomal_L21p"/>
    <property type="match status" value="1"/>
</dbReference>
<dbReference type="GO" id="GO:1990904">
    <property type="term" value="C:ribonucleoprotein complex"/>
    <property type="evidence" value="ECO:0007669"/>
    <property type="project" value="UniProtKB-KW"/>
</dbReference>
<evidence type="ECO:0000256" key="4">
    <source>
        <dbReference type="ARBA" id="ARBA00022980"/>
    </source>
</evidence>
<keyword evidence="2 6" id="KW-0699">rRNA-binding</keyword>
<dbReference type="GO" id="GO:0006412">
    <property type="term" value="P:translation"/>
    <property type="evidence" value="ECO:0007669"/>
    <property type="project" value="UniProtKB-UniRule"/>
</dbReference>
<dbReference type="InterPro" id="IPR036164">
    <property type="entry name" value="bL21-like_sf"/>
</dbReference>
<dbReference type="GO" id="GO:0003735">
    <property type="term" value="F:structural constituent of ribosome"/>
    <property type="evidence" value="ECO:0007669"/>
    <property type="project" value="InterPro"/>
</dbReference>
<dbReference type="GO" id="GO:0019843">
    <property type="term" value="F:rRNA binding"/>
    <property type="evidence" value="ECO:0007669"/>
    <property type="project" value="UniProtKB-UniRule"/>
</dbReference>
<reference evidence="8 9" key="1">
    <citation type="submission" date="2018-01" db="EMBL/GenBank/DDBJ databases">
        <title>Metagenomic assembled genomes from two thermal pools in the Uzon Caldera, Kamchatka, Russia.</title>
        <authorList>
            <person name="Wilkins L."/>
            <person name="Ettinger C."/>
        </authorList>
    </citation>
    <scope>NUCLEOTIDE SEQUENCE [LARGE SCALE GENOMIC DNA]</scope>
    <source>
        <strain evidence="8">ZAV-15</strain>
    </source>
</reference>
<organism evidence="8 9">
    <name type="scientific">Caldimicrobium thiodismutans</name>
    <dbReference type="NCBI Taxonomy" id="1653476"/>
    <lineage>
        <taxon>Bacteria</taxon>
        <taxon>Pseudomonadati</taxon>
        <taxon>Thermodesulfobacteriota</taxon>
        <taxon>Thermodesulfobacteria</taxon>
        <taxon>Thermodesulfobacteriales</taxon>
        <taxon>Thermodesulfobacteriaceae</taxon>
        <taxon>Caldimicrobium</taxon>
    </lineage>
</organism>
<evidence type="ECO:0000256" key="3">
    <source>
        <dbReference type="ARBA" id="ARBA00022884"/>
    </source>
</evidence>
<evidence type="ECO:0000256" key="6">
    <source>
        <dbReference type="HAMAP-Rule" id="MF_01363"/>
    </source>
</evidence>
<dbReference type="PANTHER" id="PTHR21349">
    <property type="entry name" value="50S RIBOSOMAL PROTEIN L21"/>
    <property type="match status" value="1"/>
</dbReference>
<dbReference type="GO" id="GO:0005840">
    <property type="term" value="C:ribosome"/>
    <property type="evidence" value="ECO:0007669"/>
    <property type="project" value="UniProtKB-KW"/>
</dbReference>
<dbReference type="NCBIfam" id="TIGR00061">
    <property type="entry name" value="L21"/>
    <property type="match status" value="1"/>
</dbReference>
<dbReference type="PROSITE" id="PS01169">
    <property type="entry name" value="RIBOSOMAL_L21"/>
    <property type="match status" value="1"/>
</dbReference>
<dbReference type="EMBL" id="PNIE01000045">
    <property type="protein sequence ID" value="PMP63122.1"/>
    <property type="molecule type" value="Genomic_DNA"/>
</dbReference>
<dbReference type="AlphaFoldDB" id="A0A2N7PJU1"/>
<comment type="similarity">
    <text evidence="1 6 7">Belongs to the bacterial ribosomal protein bL21 family.</text>
</comment>
<evidence type="ECO:0000313" key="8">
    <source>
        <dbReference type="EMBL" id="PMP63122.1"/>
    </source>
</evidence>
<name>A0A2N7PJU1_9BACT</name>